<feature type="compositionally biased region" description="Polar residues" evidence="1">
    <location>
        <begin position="62"/>
        <end position="81"/>
    </location>
</feature>
<gene>
    <name evidence="2" type="ORF">INT47_007874</name>
</gene>
<dbReference type="EMBL" id="JAEPRD010000242">
    <property type="protein sequence ID" value="KAG2193248.1"/>
    <property type="molecule type" value="Genomic_DNA"/>
</dbReference>
<proteinExistence type="predicted"/>
<feature type="region of interest" description="Disordered" evidence="1">
    <location>
        <begin position="62"/>
        <end position="193"/>
    </location>
</feature>
<name>A0A8H7QIR1_9FUNG</name>
<comment type="caution">
    <text evidence="2">The sequence shown here is derived from an EMBL/GenBank/DDBJ whole genome shotgun (WGS) entry which is preliminary data.</text>
</comment>
<evidence type="ECO:0000256" key="1">
    <source>
        <dbReference type="SAM" id="MobiDB-lite"/>
    </source>
</evidence>
<feature type="compositionally biased region" description="Low complexity" evidence="1">
    <location>
        <begin position="135"/>
        <end position="150"/>
    </location>
</feature>
<evidence type="ECO:0000313" key="2">
    <source>
        <dbReference type="EMBL" id="KAG2193248.1"/>
    </source>
</evidence>
<feature type="compositionally biased region" description="Basic and acidic residues" evidence="1">
    <location>
        <begin position="82"/>
        <end position="99"/>
    </location>
</feature>
<dbReference type="Proteomes" id="UP000603453">
    <property type="component" value="Unassembled WGS sequence"/>
</dbReference>
<protein>
    <submittedName>
        <fullName evidence="2">Uncharacterized protein</fullName>
    </submittedName>
</protein>
<organism evidence="2 3">
    <name type="scientific">Mucor saturninus</name>
    <dbReference type="NCBI Taxonomy" id="64648"/>
    <lineage>
        <taxon>Eukaryota</taxon>
        <taxon>Fungi</taxon>
        <taxon>Fungi incertae sedis</taxon>
        <taxon>Mucoromycota</taxon>
        <taxon>Mucoromycotina</taxon>
        <taxon>Mucoromycetes</taxon>
        <taxon>Mucorales</taxon>
        <taxon>Mucorineae</taxon>
        <taxon>Mucoraceae</taxon>
        <taxon>Mucor</taxon>
    </lineage>
</organism>
<keyword evidence="3" id="KW-1185">Reference proteome</keyword>
<accession>A0A8H7QIR1</accession>
<feature type="compositionally biased region" description="Acidic residues" evidence="1">
    <location>
        <begin position="115"/>
        <end position="134"/>
    </location>
</feature>
<dbReference type="AlphaFoldDB" id="A0A8H7QIR1"/>
<sequence>MKKTPGTNKFRTKPALLPQEQTCVLCKYSTFNRHSFKVHQRSGYHLELLEAIQSNQESLPANDIQQQNTSDEQPNIPLSESRSSDMEFIERPMPTERTAEPLSEPANEFDKNQYDDYDGDGDDDGRDDGEEEFDGGNAFDYFNNYFNNGGESDDDSQSDEPPGPVNDVNNGSDGDGGDDGNDEYLNLSGDVNDNPAYLLKDEYIMHALLW</sequence>
<reference evidence="2" key="1">
    <citation type="submission" date="2020-12" db="EMBL/GenBank/DDBJ databases">
        <title>Metabolic potential, ecology and presence of endohyphal bacteria is reflected in genomic diversity of Mucoromycotina.</title>
        <authorList>
            <person name="Muszewska A."/>
            <person name="Okrasinska A."/>
            <person name="Steczkiewicz K."/>
            <person name="Drgas O."/>
            <person name="Orlowska M."/>
            <person name="Perlinska-Lenart U."/>
            <person name="Aleksandrzak-Piekarczyk T."/>
            <person name="Szatraj K."/>
            <person name="Zielenkiewicz U."/>
            <person name="Pilsyk S."/>
            <person name="Malc E."/>
            <person name="Mieczkowski P."/>
            <person name="Kruszewska J.S."/>
            <person name="Biernat P."/>
            <person name="Pawlowska J."/>
        </authorList>
    </citation>
    <scope>NUCLEOTIDE SEQUENCE</scope>
    <source>
        <strain evidence="2">WA0000017839</strain>
    </source>
</reference>
<evidence type="ECO:0000313" key="3">
    <source>
        <dbReference type="Proteomes" id="UP000603453"/>
    </source>
</evidence>